<evidence type="ECO:0000256" key="1">
    <source>
        <dbReference type="SAM" id="MobiDB-lite"/>
    </source>
</evidence>
<dbReference type="RefSeq" id="WP_344867245.1">
    <property type="nucleotide sequence ID" value="NZ_BAAAZN010000019.1"/>
</dbReference>
<proteinExistence type="predicted"/>
<feature type="region of interest" description="Disordered" evidence="1">
    <location>
        <begin position="1"/>
        <end position="45"/>
    </location>
</feature>
<dbReference type="Proteomes" id="UP001500689">
    <property type="component" value="Unassembled WGS sequence"/>
</dbReference>
<protein>
    <submittedName>
        <fullName evidence="2">Uncharacterized protein</fullName>
    </submittedName>
</protein>
<evidence type="ECO:0000313" key="3">
    <source>
        <dbReference type="Proteomes" id="UP001500689"/>
    </source>
</evidence>
<sequence length="327" mass="34905">MTSTPHPEPGRRHRRLPHRDTASPRRGRHRAPRTTPATAAARRPRPATFWSFADAEMLPGTALLPGWLGRTIVTLVTTYTRPGDRVLLLTPPPSPRALQHAAGNARSAEAYAGLAKAVWTVARLGRGADTATTAPAPDDPAEHTNSSRRAASESASRPRLGRLGLHPVPGPHPDSARPRHRDGDGPRGGFNLIITALDPHATDWLARTDWDALLAPRGLLAAVTHSDSRDGWLRDPHATLLNTLGSQGLRCLDHIAVLTAPVPDTPDCLTTADRMGTAVAVPDFSPRAVDATAPPLRTVHHDLVLLGRMASDATDGGALDQKETSDV</sequence>
<comment type="caution">
    <text evidence="2">The sequence shown here is derived from an EMBL/GenBank/DDBJ whole genome shotgun (WGS) entry which is preliminary data.</text>
</comment>
<accession>A0ABP6XX81</accession>
<reference evidence="3" key="1">
    <citation type="journal article" date="2019" name="Int. J. Syst. Evol. Microbiol.">
        <title>The Global Catalogue of Microorganisms (GCM) 10K type strain sequencing project: providing services to taxonomists for standard genome sequencing and annotation.</title>
        <authorList>
            <consortium name="The Broad Institute Genomics Platform"/>
            <consortium name="The Broad Institute Genome Sequencing Center for Infectious Disease"/>
            <person name="Wu L."/>
            <person name="Ma J."/>
        </authorList>
    </citation>
    <scope>NUCLEOTIDE SEQUENCE [LARGE SCALE GENOMIC DNA]</scope>
    <source>
        <strain evidence="3">JCM 16898</strain>
    </source>
</reference>
<feature type="region of interest" description="Disordered" evidence="1">
    <location>
        <begin position="129"/>
        <end position="187"/>
    </location>
</feature>
<dbReference type="EMBL" id="BAAAZN010000019">
    <property type="protein sequence ID" value="GAA3574022.1"/>
    <property type="molecule type" value="Genomic_DNA"/>
</dbReference>
<keyword evidence="3" id="KW-1185">Reference proteome</keyword>
<organism evidence="2 3">
    <name type="scientific">Amycolatopsis ultiminotia</name>
    <dbReference type="NCBI Taxonomy" id="543629"/>
    <lineage>
        <taxon>Bacteria</taxon>
        <taxon>Bacillati</taxon>
        <taxon>Actinomycetota</taxon>
        <taxon>Actinomycetes</taxon>
        <taxon>Pseudonocardiales</taxon>
        <taxon>Pseudonocardiaceae</taxon>
        <taxon>Amycolatopsis</taxon>
    </lineage>
</organism>
<feature type="compositionally biased region" description="Low complexity" evidence="1">
    <location>
        <begin position="147"/>
        <end position="157"/>
    </location>
</feature>
<gene>
    <name evidence="2" type="ORF">GCM10022222_68010</name>
</gene>
<evidence type="ECO:0000313" key="2">
    <source>
        <dbReference type="EMBL" id="GAA3574022.1"/>
    </source>
</evidence>
<name>A0ABP6XX81_9PSEU</name>
<feature type="compositionally biased region" description="Basic and acidic residues" evidence="1">
    <location>
        <begin position="174"/>
        <end position="185"/>
    </location>
</feature>